<dbReference type="RefSeq" id="WP_311704734.1">
    <property type="nucleotide sequence ID" value="NZ_JAVREL010000006.1"/>
</dbReference>
<evidence type="ECO:0000256" key="3">
    <source>
        <dbReference type="SAM" id="SignalP"/>
    </source>
</evidence>
<sequence length="347" mass="36643">MTSSPHRAGRPARRPFTRRPVLLGLGCLALLASAACGSGVTEPEEPEGTGASATSVSNCGKDVTIPEPPQAIVGLSPSQTELLLRLGLADRVVGQAQTNTAPLPEELRAEAEAIPVLSEDGPPAREALLNVEPDFVFAPTAYEFTAEQGFASEEQLRDAGAAVYIAAGGCPERRMTGTVDDLFTDLTALGAALGAEETAAELATEAQASLDDVTNRIEGREALTVAQVYLEGETLSAIGAGLEYDIIRRAGGDNVFSPDDSEFSEFFAAQINPEAIAERDPQALVFTVHDEEHEQATRSYLERTFPDLAAVREDRLIAISTSDVFPGTLGNVAAVEQVARGLYPDAF</sequence>
<name>A0ABU2MRS8_9ACTN</name>
<proteinExistence type="inferred from homology"/>
<dbReference type="PANTHER" id="PTHR30535:SF7">
    <property type="entry name" value="IRON(III) DICITRATE-BINDING PROTEIN"/>
    <property type="match status" value="1"/>
</dbReference>
<dbReference type="SUPFAM" id="SSF53807">
    <property type="entry name" value="Helical backbone' metal receptor"/>
    <property type="match status" value="1"/>
</dbReference>
<feature type="domain" description="Fe/B12 periplasmic-binding" evidence="4">
    <location>
        <begin position="71"/>
        <end position="346"/>
    </location>
</feature>
<dbReference type="Gene3D" id="3.40.50.1980">
    <property type="entry name" value="Nitrogenase molybdenum iron protein domain"/>
    <property type="match status" value="2"/>
</dbReference>
<dbReference type="InterPro" id="IPR002491">
    <property type="entry name" value="ABC_transptr_periplasmic_BD"/>
</dbReference>
<keyword evidence="3" id="KW-0732">Signal</keyword>
<organism evidence="5 6">
    <name type="scientific">Streptomyces litchfieldiae</name>
    <dbReference type="NCBI Taxonomy" id="3075543"/>
    <lineage>
        <taxon>Bacteria</taxon>
        <taxon>Bacillati</taxon>
        <taxon>Actinomycetota</taxon>
        <taxon>Actinomycetes</taxon>
        <taxon>Kitasatosporales</taxon>
        <taxon>Streptomycetaceae</taxon>
        <taxon>Streptomyces</taxon>
    </lineage>
</organism>
<dbReference type="PANTHER" id="PTHR30535">
    <property type="entry name" value="VITAMIN B12-BINDING PROTEIN"/>
    <property type="match status" value="1"/>
</dbReference>
<evidence type="ECO:0000259" key="4">
    <source>
        <dbReference type="PROSITE" id="PS50983"/>
    </source>
</evidence>
<evidence type="ECO:0000256" key="1">
    <source>
        <dbReference type="ARBA" id="ARBA00008814"/>
    </source>
</evidence>
<dbReference type="Proteomes" id="UP001183246">
    <property type="component" value="Unassembled WGS sequence"/>
</dbReference>
<keyword evidence="6" id="KW-1185">Reference proteome</keyword>
<evidence type="ECO:0000313" key="6">
    <source>
        <dbReference type="Proteomes" id="UP001183246"/>
    </source>
</evidence>
<evidence type="ECO:0000256" key="2">
    <source>
        <dbReference type="SAM" id="MobiDB-lite"/>
    </source>
</evidence>
<feature type="chain" id="PRO_5045960770" evidence="3">
    <location>
        <begin position="35"/>
        <end position="347"/>
    </location>
</feature>
<dbReference type="PROSITE" id="PS50983">
    <property type="entry name" value="FE_B12_PBP"/>
    <property type="match status" value="1"/>
</dbReference>
<protein>
    <submittedName>
        <fullName evidence="5">ABC transporter substrate-binding protein</fullName>
    </submittedName>
</protein>
<comment type="similarity">
    <text evidence="1">Belongs to the bacterial solute-binding protein 8 family.</text>
</comment>
<feature type="region of interest" description="Disordered" evidence="2">
    <location>
        <begin position="38"/>
        <end position="62"/>
    </location>
</feature>
<accession>A0ABU2MRS8</accession>
<dbReference type="Pfam" id="PF01497">
    <property type="entry name" value="Peripla_BP_2"/>
    <property type="match status" value="1"/>
</dbReference>
<dbReference type="EMBL" id="JAVREL010000006">
    <property type="protein sequence ID" value="MDT0343598.1"/>
    <property type="molecule type" value="Genomic_DNA"/>
</dbReference>
<dbReference type="InterPro" id="IPR050902">
    <property type="entry name" value="ABC_Transporter_SBP"/>
</dbReference>
<comment type="caution">
    <text evidence="5">The sequence shown here is derived from an EMBL/GenBank/DDBJ whole genome shotgun (WGS) entry which is preliminary data.</text>
</comment>
<reference evidence="6" key="1">
    <citation type="submission" date="2023-07" db="EMBL/GenBank/DDBJ databases">
        <title>30 novel species of actinomycetes from the DSMZ collection.</title>
        <authorList>
            <person name="Nouioui I."/>
        </authorList>
    </citation>
    <scope>NUCLEOTIDE SEQUENCE [LARGE SCALE GENOMIC DNA]</scope>
    <source>
        <strain evidence="6">DSM 44938</strain>
    </source>
</reference>
<gene>
    <name evidence="5" type="ORF">RM590_13390</name>
</gene>
<evidence type="ECO:0000313" key="5">
    <source>
        <dbReference type="EMBL" id="MDT0343598.1"/>
    </source>
</evidence>
<feature type="signal peptide" evidence="3">
    <location>
        <begin position="1"/>
        <end position="34"/>
    </location>
</feature>